<name>A0A7C9VBU4_9HYPH</name>
<dbReference type="AlphaFoldDB" id="A0A7C9VBU4"/>
<accession>A0A7C9VBU4</accession>
<evidence type="ECO:0000313" key="2">
    <source>
        <dbReference type="Proteomes" id="UP000481252"/>
    </source>
</evidence>
<gene>
    <name evidence="1" type="ORF">G6N74_08345</name>
</gene>
<comment type="caution">
    <text evidence="1">The sequence shown here is derived from an EMBL/GenBank/DDBJ whole genome shotgun (WGS) entry which is preliminary data.</text>
</comment>
<dbReference type="Proteomes" id="UP000481252">
    <property type="component" value="Unassembled WGS sequence"/>
</dbReference>
<protein>
    <submittedName>
        <fullName evidence="1">Uncharacterized protein</fullName>
    </submittedName>
</protein>
<dbReference type="RefSeq" id="WP_165116246.1">
    <property type="nucleotide sequence ID" value="NZ_JAAKZG010000003.1"/>
</dbReference>
<organism evidence="1 2">
    <name type="scientific">Mesorhizobium zhangyense</name>
    <dbReference type="NCBI Taxonomy" id="1776730"/>
    <lineage>
        <taxon>Bacteria</taxon>
        <taxon>Pseudomonadati</taxon>
        <taxon>Pseudomonadota</taxon>
        <taxon>Alphaproteobacteria</taxon>
        <taxon>Hyphomicrobiales</taxon>
        <taxon>Phyllobacteriaceae</taxon>
        <taxon>Mesorhizobium</taxon>
    </lineage>
</organism>
<proteinExistence type="predicted"/>
<dbReference type="EMBL" id="JAAKZG010000003">
    <property type="protein sequence ID" value="NGN41071.1"/>
    <property type="molecule type" value="Genomic_DNA"/>
</dbReference>
<sequence length="50" mass="5119">MTKHFSLHSVDSASLVGIELAARQLAILLAAMRAGGAKHGENCIKSATAA</sequence>
<evidence type="ECO:0000313" key="1">
    <source>
        <dbReference type="EMBL" id="NGN41071.1"/>
    </source>
</evidence>
<reference evidence="1 2" key="1">
    <citation type="submission" date="2020-02" db="EMBL/GenBank/DDBJ databases">
        <title>Genome sequence of the type strain CGMCC 1.15528 of Mesorhizobium zhangyense.</title>
        <authorList>
            <person name="Gao J."/>
            <person name="Sun J."/>
        </authorList>
    </citation>
    <scope>NUCLEOTIDE SEQUENCE [LARGE SCALE GENOMIC DNA]</scope>
    <source>
        <strain evidence="1 2">CGMCC 1.15528</strain>
    </source>
</reference>
<keyword evidence="2" id="KW-1185">Reference proteome</keyword>